<sequence>MSLDAKIDQEILSSTPPTRRNFLIVPSFNPERRHSWGNVILHPCHRIGLIVIAAETALMRTVAIKSITSVTNSPPPPVISITRSSSSSELLAATIRPFLAEREKQLALTPIPAARASVSSTTPRSFPFRCWGGKKHPSQIPLVESISTTGHQRRKSSTPSIPSRPLPSSLIQNHQTTNPKPTSTSTSSSAKPRAPTKKRHRRRGMASVCVSCVSSNHNRRSSLTRDDSIAIPAHSSPNSLSRTPPLLLRLGQIILRRRINSNTNHNRETIATTNNKIR</sequence>
<dbReference type="Proteomes" id="UP000663852">
    <property type="component" value="Unassembled WGS sequence"/>
</dbReference>
<evidence type="ECO:0000313" key="3">
    <source>
        <dbReference type="EMBL" id="CAF1298034.1"/>
    </source>
</evidence>
<dbReference type="AlphaFoldDB" id="A0A813UPX6"/>
<evidence type="ECO:0000256" key="1">
    <source>
        <dbReference type="SAM" id="MobiDB-lite"/>
    </source>
</evidence>
<name>A0A813UPX6_ADIRI</name>
<feature type="compositionally biased region" description="Basic residues" evidence="1">
    <location>
        <begin position="194"/>
        <end position="204"/>
    </location>
</feature>
<evidence type="ECO:0000313" key="2">
    <source>
        <dbReference type="EMBL" id="CAF0826379.1"/>
    </source>
</evidence>
<dbReference type="EMBL" id="CAJNOR010002464">
    <property type="protein sequence ID" value="CAF1298034.1"/>
    <property type="molecule type" value="Genomic_DNA"/>
</dbReference>
<accession>A0A813UPX6</accession>
<dbReference type="Proteomes" id="UP000663828">
    <property type="component" value="Unassembled WGS sequence"/>
</dbReference>
<protein>
    <submittedName>
        <fullName evidence="2">Uncharacterized protein</fullName>
    </submittedName>
</protein>
<gene>
    <name evidence="2" type="ORF">EDS130_LOCUS6114</name>
    <name evidence="3" type="ORF">XAT740_LOCUS28708</name>
</gene>
<evidence type="ECO:0000313" key="5">
    <source>
        <dbReference type="Proteomes" id="UP000663852"/>
    </source>
</evidence>
<proteinExistence type="predicted"/>
<keyword evidence="4" id="KW-1185">Reference proteome</keyword>
<reference evidence="2" key="1">
    <citation type="submission" date="2021-02" db="EMBL/GenBank/DDBJ databases">
        <authorList>
            <person name="Nowell W R."/>
        </authorList>
    </citation>
    <scope>NUCLEOTIDE SEQUENCE</scope>
</reference>
<comment type="caution">
    <text evidence="2">The sequence shown here is derived from an EMBL/GenBank/DDBJ whole genome shotgun (WGS) entry which is preliminary data.</text>
</comment>
<feature type="region of interest" description="Disordered" evidence="1">
    <location>
        <begin position="144"/>
        <end position="242"/>
    </location>
</feature>
<dbReference type="EMBL" id="CAJNOJ010000017">
    <property type="protein sequence ID" value="CAF0826379.1"/>
    <property type="molecule type" value="Genomic_DNA"/>
</dbReference>
<organism evidence="2 5">
    <name type="scientific">Adineta ricciae</name>
    <name type="common">Rotifer</name>
    <dbReference type="NCBI Taxonomy" id="249248"/>
    <lineage>
        <taxon>Eukaryota</taxon>
        <taxon>Metazoa</taxon>
        <taxon>Spiralia</taxon>
        <taxon>Gnathifera</taxon>
        <taxon>Rotifera</taxon>
        <taxon>Eurotatoria</taxon>
        <taxon>Bdelloidea</taxon>
        <taxon>Adinetida</taxon>
        <taxon>Adinetidae</taxon>
        <taxon>Adineta</taxon>
    </lineage>
</organism>
<evidence type="ECO:0000313" key="4">
    <source>
        <dbReference type="Proteomes" id="UP000663828"/>
    </source>
</evidence>
<dbReference type="OrthoDB" id="10051685at2759"/>
<feature type="compositionally biased region" description="Low complexity" evidence="1">
    <location>
        <begin position="157"/>
        <end position="193"/>
    </location>
</feature>